<reference evidence="2 3" key="1">
    <citation type="submission" date="2024-02" db="EMBL/GenBank/DDBJ databases">
        <title>High-quality chromosome-scale genome assembly of Pensacola bahiagrass (Paspalum notatum Flugge var. saurae).</title>
        <authorList>
            <person name="Vega J.M."/>
            <person name="Podio M."/>
            <person name="Orjuela J."/>
            <person name="Siena L.A."/>
            <person name="Pessino S.C."/>
            <person name="Combes M.C."/>
            <person name="Mariac C."/>
            <person name="Albertini E."/>
            <person name="Pupilli F."/>
            <person name="Ortiz J.P.A."/>
            <person name="Leblanc O."/>
        </authorList>
    </citation>
    <scope>NUCLEOTIDE SEQUENCE [LARGE SCALE GENOMIC DNA]</scope>
    <source>
        <strain evidence="2">R1</strain>
        <tissue evidence="2">Leaf</tissue>
    </source>
</reference>
<gene>
    <name evidence="2" type="ORF">U9M48_030829</name>
</gene>
<keyword evidence="3" id="KW-1185">Reference proteome</keyword>
<feature type="region of interest" description="Disordered" evidence="1">
    <location>
        <begin position="22"/>
        <end position="49"/>
    </location>
</feature>
<feature type="non-terminal residue" evidence="2">
    <location>
        <position position="1"/>
    </location>
</feature>
<evidence type="ECO:0000313" key="3">
    <source>
        <dbReference type="Proteomes" id="UP001341281"/>
    </source>
</evidence>
<sequence>FTNSGFYPPSLSATLHPLASVRPPTPSFSPPPPIPFPFHPPQKKSGSRRITCSSPIVAHAPCPPLFPSLPLAAAPCWAAPSDRELLLLLQDLAGMMERRLYRLSAFPEA</sequence>
<dbReference type="AlphaFoldDB" id="A0AAQ3U3Q3"/>
<protein>
    <submittedName>
        <fullName evidence="2">Uncharacterized protein</fullName>
    </submittedName>
</protein>
<organism evidence="2 3">
    <name type="scientific">Paspalum notatum var. saurae</name>
    <dbReference type="NCBI Taxonomy" id="547442"/>
    <lineage>
        <taxon>Eukaryota</taxon>
        <taxon>Viridiplantae</taxon>
        <taxon>Streptophyta</taxon>
        <taxon>Embryophyta</taxon>
        <taxon>Tracheophyta</taxon>
        <taxon>Spermatophyta</taxon>
        <taxon>Magnoliopsida</taxon>
        <taxon>Liliopsida</taxon>
        <taxon>Poales</taxon>
        <taxon>Poaceae</taxon>
        <taxon>PACMAD clade</taxon>
        <taxon>Panicoideae</taxon>
        <taxon>Andropogonodae</taxon>
        <taxon>Paspaleae</taxon>
        <taxon>Paspalinae</taxon>
        <taxon>Paspalum</taxon>
    </lineage>
</organism>
<feature type="compositionally biased region" description="Pro residues" evidence="1">
    <location>
        <begin position="23"/>
        <end position="40"/>
    </location>
</feature>
<evidence type="ECO:0000256" key="1">
    <source>
        <dbReference type="SAM" id="MobiDB-lite"/>
    </source>
</evidence>
<dbReference type="EMBL" id="CP144751">
    <property type="protein sequence ID" value="WVZ83709.1"/>
    <property type="molecule type" value="Genomic_DNA"/>
</dbReference>
<proteinExistence type="predicted"/>
<accession>A0AAQ3U3Q3</accession>
<evidence type="ECO:0000313" key="2">
    <source>
        <dbReference type="EMBL" id="WVZ83709.1"/>
    </source>
</evidence>
<name>A0AAQ3U3Q3_PASNO</name>
<dbReference type="Proteomes" id="UP001341281">
    <property type="component" value="Chromosome 07"/>
</dbReference>